<reference evidence="1 2" key="1">
    <citation type="journal article" date="2015" name="Genome Announc.">
        <title>Expanding the biotechnology potential of lactobacilli through comparative genomics of 213 strains and associated genera.</title>
        <authorList>
            <person name="Sun Z."/>
            <person name="Harris H.M."/>
            <person name="McCann A."/>
            <person name="Guo C."/>
            <person name="Argimon S."/>
            <person name="Zhang W."/>
            <person name="Yang X."/>
            <person name="Jeffery I.B."/>
            <person name="Cooney J.C."/>
            <person name="Kagawa T.F."/>
            <person name="Liu W."/>
            <person name="Song Y."/>
            <person name="Salvetti E."/>
            <person name="Wrobel A."/>
            <person name="Rasinkangas P."/>
            <person name="Parkhill J."/>
            <person name="Rea M.C."/>
            <person name="O'Sullivan O."/>
            <person name="Ritari J."/>
            <person name="Douillard F.P."/>
            <person name="Paul Ross R."/>
            <person name="Yang R."/>
            <person name="Briner A.E."/>
            <person name="Felis G.E."/>
            <person name="de Vos W.M."/>
            <person name="Barrangou R."/>
            <person name="Klaenhammer T.R."/>
            <person name="Caufield P.W."/>
            <person name="Cui Y."/>
            <person name="Zhang H."/>
            <person name="O'Toole P.W."/>
        </authorList>
    </citation>
    <scope>NUCLEOTIDE SEQUENCE [LARGE SCALE GENOMIC DNA]</scope>
    <source>
        <strain evidence="1 2">DSM 20690</strain>
    </source>
</reference>
<evidence type="ECO:0008006" key="3">
    <source>
        <dbReference type="Google" id="ProtNLM"/>
    </source>
</evidence>
<dbReference type="NCBIfam" id="NF047400">
    <property type="entry name" value="MazE_PemI_antitoxin"/>
    <property type="match status" value="1"/>
</dbReference>
<dbReference type="EMBL" id="JQBT01000033">
    <property type="protein sequence ID" value="KRN78823.1"/>
    <property type="molecule type" value="Genomic_DNA"/>
</dbReference>
<dbReference type="PATRIC" id="fig|1122148.6.peg.1129"/>
<gene>
    <name evidence="1" type="ORF">IV52_GL001103</name>
</gene>
<dbReference type="Proteomes" id="UP000051565">
    <property type="component" value="Unassembled WGS sequence"/>
</dbReference>
<accession>A0A0R2JW97</accession>
<proteinExistence type="predicted"/>
<sequence>MVVKTRKQGNSIMITIPSSLGIKENMEYTPEVSKDGVISFKPAHQNIYENCNPSEIQNERQKLSLNDNFHTVGKENVWD</sequence>
<dbReference type="STRING" id="53444.AYR59_02650"/>
<dbReference type="OrthoDB" id="71707at2"/>
<dbReference type="GeneID" id="61249774"/>
<keyword evidence="2" id="KW-1185">Reference proteome</keyword>
<evidence type="ECO:0000313" key="2">
    <source>
        <dbReference type="Proteomes" id="UP000051565"/>
    </source>
</evidence>
<organism evidence="1 2">
    <name type="scientific">Fructilactobacillus lindneri DSM 20690 = JCM 11027</name>
    <dbReference type="NCBI Taxonomy" id="1122148"/>
    <lineage>
        <taxon>Bacteria</taxon>
        <taxon>Bacillati</taxon>
        <taxon>Bacillota</taxon>
        <taxon>Bacilli</taxon>
        <taxon>Lactobacillales</taxon>
        <taxon>Lactobacillaceae</taxon>
        <taxon>Fructilactobacillus</taxon>
    </lineage>
</organism>
<evidence type="ECO:0000313" key="1">
    <source>
        <dbReference type="EMBL" id="KRN78823.1"/>
    </source>
</evidence>
<comment type="caution">
    <text evidence="1">The sequence shown here is derived from an EMBL/GenBank/DDBJ whole genome shotgun (WGS) entry which is preliminary data.</text>
</comment>
<protein>
    <recommendedName>
        <fullName evidence="3">SpoVT-AbrB domain-containing protein</fullName>
    </recommendedName>
</protein>
<name>A0A0R2JW97_9LACO</name>
<dbReference type="RefSeq" id="WP_054646035.1">
    <property type="nucleotide sequence ID" value="NZ_FUXS01000002.1"/>
</dbReference>
<dbReference type="AlphaFoldDB" id="A0A0R2JW97"/>